<keyword evidence="1" id="KW-0472">Membrane</keyword>
<keyword evidence="1" id="KW-0812">Transmembrane</keyword>
<comment type="caution">
    <text evidence="2">The sequence shown here is derived from an EMBL/GenBank/DDBJ whole genome shotgun (WGS) entry which is preliminary data.</text>
</comment>
<dbReference type="AlphaFoldDB" id="A0A0F9IKV5"/>
<gene>
    <name evidence="2" type="ORF">LCGC14_1865020</name>
</gene>
<evidence type="ECO:0000313" key="2">
    <source>
        <dbReference type="EMBL" id="KKL94405.1"/>
    </source>
</evidence>
<sequence length="222" mass="23520">MRRRNFFKLSILAVFIISIVGGASAYHEYVYTIDDTHTANCHAGGDPADESTIGKLNVTLTPSGDLEPYQAFSVAVIILNFTELDNSAYQNRTTIGFSKDLGDNAAFFRGVSNKSFSRRVSVDKFGSDTSPTTFGAVAPATPGTYDLVLIAVAAMNQTDESGYNITFAKGTVSVTVVAADIGGSASDPTISGGIFGITIGIVVAISTIAILQVKKRMRKKDI</sequence>
<dbReference type="EMBL" id="LAZR01018932">
    <property type="protein sequence ID" value="KKL94405.1"/>
    <property type="molecule type" value="Genomic_DNA"/>
</dbReference>
<protein>
    <submittedName>
        <fullName evidence="2">Uncharacterized protein</fullName>
    </submittedName>
</protein>
<proteinExistence type="predicted"/>
<keyword evidence="1" id="KW-1133">Transmembrane helix</keyword>
<organism evidence="2">
    <name type="scientific">marine sediment metagenome</name>
    <dbReference type="NCBI Taxonomy" id="412755"/>
    <lineage>
        <taxon>unclassified sequences</taxon>
        <taxon>metagenomes</taxon>
        <taxon>ecological metagenomes</taxon>
    </lineage>
</organism>
<reference evidence="2" key="1">
    <citation type="journal article" date="2015" name="Nature">
        <title>Complex archaea that bridge the gap between prokaryotes and eukaryotes.</title>
        <authorList>
            <person name="Spang A."/>
            <person name="Saw J.H."/>
            <person name="Jorgensen S.L."/>
            <person name="Zaremba-Niedzwiedzka K."/>
            <person name="Martijn J."/>
            <person name="Lind A.E."/>
            <person name="van Eijk R."/>
            <person name="Schleper C."/>
            <person name="Guy L."/>
            <person name="Ettema T.J."/>
        </authorList>
    </citation>
    <scope>NUCLEOTIDE SEQUENCE</scope>
</reference>
<feature type="transmembrane region" description="Helical" evidence="1">
    <location>
        <begin position="194"/>
        <end position="213"/>
    </location>
</feature>
<accession>A0A0F9IKV5</accession>
<evidence type="ECO:0000256" key="1">
    <source>
        <dbReference type="SAM" id="Phobius"/>
    </source>
</evidence>
<name>A0A0F9IKV5_9ZZZZ</name>